<gene>
    <name evidence="3" type="ORF">Y5S_00119</name>
</gene>
<dbReference type="GO" id="GO:0006355">
    <property type="term" value="P:regulation of DNA-templated transcription"/>
    <property type="evidence" value="ECO:0007669"/>
    <property type="project" value="InterPro"/>
</dbReference>
<dbReference type="GO" id="GO:0003677">
    <property type="term" value="F:DNA binding"/>
    <property type="evidence" value="ECO:0007669"/>
    <property type="project" value="InterPro"/>
</dbReference>
<dbReference type="PATRIC" id="fig|1177154.3.peg.120"/>
<dbReference type="PANTHER" id="PTHR43433:SF10">
    <property type="entry name" value="AB HYDROLASE-1 DOMAIN-CONTAINING PROTEIN"/>
    <property type="match status" value="1"/>
</dbReference>
<comment type="caution">
    <text evidence="3">The sequence shown here is derived from an EMBL/GenBank/DDBJ whole genome shotgun (WGS) entry which is preliminary data.</text>
</comment>
<dbReference type="InterPro" id="IPR000073">
    <property type="entry name" value="AB_hydrolase_1"/>
</dbReference>
<dbReference type="Gene3D" id="3.40.50.1820">
    <property type="entry name" value="alpha/beta hydrolase"/>
    <property type="match status" value="1"/>
</dbReference>
<dbReference type="InterPro" id="IPR036388">
    <property type="entry name" value="WH-like_DNA-bd_sf"/>
</dbReference>
<protein>
    <submittedName>
        <fullName evidence="3">Alpha/beta hydrolase fold protein</fullName>
    </submittedName>
</protein>
<organism evidence="3 4">
    <name type="scientific">Alcanivorax nanhaiticus</name>
    <dbReference type="NCBI Taxonomy" id="1177154"/>
    <lineage>
        <taxon>Bacteria</taxon>
        <taxon>Pseudomonadati</taxon>
        <taxon>Pseudomonadota</taxon>
        <taxon>Gammaproteobacteria</taxon>
        <taxon>Oceanospirillales</taxon>
        <taxon>Alcanivoracaceae</taxon>
        <taxon>Alcanivorax</taxon>
    </lineage>
</organism>
<sequence length="577" mass="64117">MPPNNKNDLIGQIYETALSPGDWVDLLDAIASWTEGDSLDTREGAASSSLGSLSNAADTPANTEVEQLVSHLDRAVRSSAYMHALEDRTQVLNAMYNQMPWPMLMLDEQMRVVECNAVAHQVLNDGPVQLRADGSLSFSDRSLMQSLASTLALAEGRDTRLLNSREGNVALLCLPVRKSDAPGTIAKVRTIVWVLSGHNVVTPSPEVLGSLFEITPAESRLLHLLCKLGNLNQSAELLNISIHTARTQLKSTMSKLNASSQVQLVSQVMGHALVQAAKLPQVQQDKEFTVTLPDGRVLSWYEYGDPAGRPVLTMENLGAAVPDHDWFVDWYREQGLRMIVIVRPGYGISTYKPDFEFRDFAKDIQFLCTHLGLSRPPMAAYCAGGPYALCAAAQHPDLFDRLGLLASTVPIEHFELDKLDALHSMFLRLFRRDPRLFVMVGRLGIRGVQKAPESFFARLAKGLCEEDRAILSNPDILQRTIKCMRRSHFQGARILIEEYLRMQKPWQVDLGKIRIPVMQWHGEDDRIISIGSARGLASELPGNRFRSFPGKGRFMVYSVWKAFLSELLELPAGAAES</sequence>
<evidence type="ECO:0000313" key="4">
    <source>
        <dbReference type="Proteomes" id="UP000029444"/>
    </source>
</evidence>
<keyword evidence="4" id="KW-1185">Reference proteome</keyword>
<dbReference type="Gene3D" id="1.10.10.10">
    <property type="entry name" value="Winged helix-like DNA-binding domain superfamily/Winged helix DNA-binding domain"/>
    <property type="match status" value="1"/>
</dbReference>
<feature type="domain" description="HTH luxR-type" evidence="2">
    <location>
        <begin position="211"/>
        <end position="268"/>
    </location>
</feature>
<evidence type="ECO:0000256" key="1">
    <source>
        <dbReference type="SAM" id="MobiDB-lite"/>
    </source>
</evidence>
<dbReference type="PANTHER" id="PTHR43433">
    <property type="entry name" value="HYDROLASE, ALPHA/BETA FOLD FAMILY PROTEIN"/>
    <property type="match status" value="1"/>
</dbReference>
<dbReference type="SUPFAM" id="SSF46894">
    <property type="entry name" value="C-terminal effector domain of the bipartite response regulators"/>
    <property type="match status" value="1"/>
</dbReference>
<keyword evidence="3" id="KW-0378">Hydrolase</keyword>
<dbReference type="InterPro" id="IPR000792">
    <property type="entry name" value="Tscrpt_reg_LuxR_C"/>
</dbReference>
<proteinExistence type="predicted"/>
<dbReference type="RefSeq" id="WP_231552594.1">
    <property type="nucleotide sequence ID" value="NZ_ARXV01000001.1"/>
</dbReference>
<dbReference type="GO" id="GO:0016787">
    <property type="term" value="F:hydrolase activity"/>
    <property type="evidence" value="ECO:0007669"/>
    <property type="project" value="UniProtKB-KW"/>
</dbReference>
<dbReference type="InterPro" id="IPR050471">
    <property type="entry name" value="AB_hydrolase"/>
</dbReference>
<reference evidence="3 4" key="1">
    <citation type="submission" date="2012-09" db="EMBL/GenBank/DDBJ databases">
        <title>Genome Sequence of alkane-degrading Bacterium Alcanivorax sp. 19-m-6.</title>
        <authorList>
            <person name="Lai Q."/>
            <person name="Shao Z."/>
        </authorList>
    </citation>
    <scope>NUCLEOTIDE SEQUENCE [LARGE SCALE GENOMIC DNA]</scope>
    <source>
        <strain evidence="3 4">19-m-6</strain>
    </source>
</reference>
<evidence type="ECO:0000313" key="3">
    <source>
        <dbReference type="EMBL" id="KGD66452.1"/>
    </source>
</evidence>
<feature type="compositionally biased region" description="Low complexity" evidence="1">
    <location>
        <begin position="44"/>
        <end position="54"/>
    </location>
</feature>
<dbReference type="InterPro" id="IPR016032">
    <property type="entry name" value="Sig_transdc_resp-reg_C-effctor"/>
</dbReference>
<dbReference type="eggNOG" id="COG2771">
    <property type="taxonomic scope" value="Bacteria"/>
</dbReference>
<dbReference type="EMBL" id="ARXV01000001">
    <property type="protein sequence ID" value="KGD66452.1"/>
    <property type="molecule type" value="Genomic_DNA"/>
</dbReference>
<dbReference type="STRING" id="1177154.Y5S_00119"/>
<name>A0A095SPD8_9GAMM</name>
<dbReference type="eggNOG" id="COG2267">
    <property type="taxonomic scope" value="Bacteria"/>
</dbReference>
<dbReference type="SMART" id="SM00421">
    <property type="entry name" value="HTH_LUXR"/>
    <property type="match status" value="1"/>
</dbReference>
<feature type="region of interest" description="Disordered" evidence="1">
    <location>
        <begin position="41"/>
        <end position="61"/>
    </location>
</feature>
<dbReference type="SUPFAM" id="SSF53474">
    <property type="entry name" value="alpha/beta-Hydrolases"/>
    <property type="match status" value="1"/>
</dbReference>
<evidence type="ECO:0000259" key="2">
    <source>
        <dbReference type="SMART" id="SM00421"/>
    </source>
</evidence>
<dbReference type="InterPro" id="IPR029058">
    <property type="entry name" value="AB_hydrolase_fold"/>
</dbReference>
<dbReference type="AlphaFoldDB" id="A0A095SPD8"/>
<accession>A0A095SPD8</accession>
<dbReference type="Proteomes" id="UP000029444">
    <property type="component" value="Unassembled WGS sequence"/>
</dbReference>
<dbReference type="Pfam" id="PF00561">
    <property type="entry name" value="Abhydrolase_1"/>
    <property type="match status" value="1"/>
</dbReference>